<name>A0A420VR79_9SPHI</name>
<proteinExistence type="predicted"/>
<sequence length="65" mass="7682">MPLDFILKFFTKVIDFRLNSGDISRHLINILYKHQHSISRSTESHKLNQVFVETARAKPLTYSDY</sequence>
<reference evidence="1 2" key="1">
    <citation type="submission" date="2018-10" db="EMBL/GenBank/DDBJ databases">
        <title>Sphingobacterium sp. M05W1-28.</title>
        <authorList>
            <person name="Cai H."/>
        </authorList>
    </citation>
    <scope>NUCLEOTIDE SEQUENCE [LARGE SCALE GENOMIC DNA]</scope>
    <source>
        <strain evidence="1 2">M05W1-28</strain>
    </source>
</reference>
<protein>
    <submittedName>
        <fullName evidence="1">Uncharacterized protein</fullName>
    </submittedName>
</protein>
<organism evidence="1 2">
    <name type="scientific">Sphingobacterium puteale</name>
    <dbReference type="NCBI Taxonomy" id="2420510"/>
    <lineage>
        <taxon>Bacteria</taxon>
        <taxon>Pseudomonadati</taxon>
        <taxon>Bacteroidota</taxon>
        <taxon>Sphingobacteriia</taxon>
        <taxon>Sphingobacteriales</taxon>
        <taxon>Sphingobacteriaceae</taxon>
        <taxon>Sphingobacterium</taxon>
    </lineage>
</organism>
<accession>A0A420VR79</accession>
<evidence type="ECO:0000313" key="1">
    <source>
        <dbReference type="EMBL" id="RKO68856.1"/>
    </source>
</evidence>
<dbReference type="Proteomes" id="UP000282423">
    <property type="component" value="Unassembled WGS sequence"/>
</dbReference>
<keyword evidence="2" id="KW-1185">Reference proteome</keyword>
<evidence type="ECO:0000313" key="2">
    <source>
        <dbReference type="Proteomes" id="UP000282423"/>
    </source>
</evidence>
<dbReference type="EMBL" id="RBWS01000025">
    <property type="protein sequence ID" value="RKO68856.1"/>
    <property type="molecule type" value="Genomic_DNA"/>
</dbReference>
<dbReference type="AlphaFoldDB" id="A0A420VR79"/>
<gene>
    <name evidence="1" type="ORF">D7322_24935</name>
</gene>
<comment type="caution">
    <text evidence="1">The sequence shown here is derived from an EMBL/GenBank/DDBJ whole genome shotgun (WGS) entry which is preliminary data.</text>
</comment>